<dbReference type="Proteomes" id="UP000248924">
    <property type="component" value="Unassembled WGS sequence"/>
</dbReference>
<dbReference type="GO" id="GO:0016407">
    <property type="term" value="F:acetyltransferase activity"/>
    <property type="evidence" value="ECO:0007669"/>
    <property type="project" value="TreeGrafter"/>
</dbReference>
<feature type="compositionally biased region" description="Low complexity" evidence="7">
    <location>
        <begin position="129"/>
        <end position="158"/>
    </location>
</feature>
<dbReference type="OrthoDB" id="9805770at2"/>
<evidence type="ECO:0000256" key="1">
    <source>
        <dbReference type="ARBA" id="ARBA00001938"/>
    </source>
</evidence>
<organism evidence="10 11">
    <name type="scientific">Micromonospora craterilacus</name>
    <dbReference type="NCBI Taxonomy" id="1655439"/>
    <lineage>
        <taxon>Bacteria</taxon>
        <taxon>Bacillati</taxon>
        <taxon>Actinomycetota</taxon>
        <taxon>Actinomycetes</taxon>
        <taxon>Micromonosporales</taxon>
        <taxon>Micromonosporaceae</taxon>
        <taxon>Micromonospora</taxon>
    </lineage>
</organism>
<accession>A0A2W2G3G2</accession>
<dbReference type="PROSITE" id="PS00189">
    <property type="entry name" value="LIPOYL"/>
    <property type="match status" value="1"/>
</dbReference>
<protein>
    <recommendedName>
        <fullName evidence="6">Dihydrolipoamide acetyltransferase component of pyruvate dehydrogenase complex</fullName>
        <ecNumber evidence="6">2.3.1.-</ecNumber>
    </recommendedName>
</protein>
<dbReference type="EMBL" id="POTY01000030">
    <property type="protein sequence ID" value="PZG21414.1"/>
    <property type="molecule type" value="Genomic_DNA"/>
</dbReference>
<dbReference type="InterPro" id="IPR011053">
    <property type="entry name" value="Single_hybrid_motif"/>
</dbReference>
<keyword evidence="11" id="KW-1185">Reference proteome</keyword>
<proteinExistence type="inferred from homology"/>
<evidence type="ECO:0000313" key="10">
    <source>
        <dbReference type="EMBL" id="PZG21414.1"/>
    </source>
</evidence>
<gene>
    <name evidence="10" type="ORF">C1I95_07495</name>
</gene>
<evidence type="ECO:0000256" key="7">
    <source>
        <dbReference type="SAM" id="MobiDB-lite"/>
    </source>
</evidence>
<dbReference type="CDD" id="cd06849">
    <property type="entry name" value="lipoyl_domain"/>
    <property type="match status" value="1"/>
</dbReference>
<dbReference type="Pfam" id="PF00364">
    <property type="entry name" value="Biotin_lipoyl"/>
    <property type="match status" value="1"/>
</dbReference>
<evidence type="ECO:0000313" key="11">
    <source>
        <dbReference type="Proteomes" id="UP000248924"/>
    </source>
</evidence>
<dbReference type="GO" id="GO:0031405">
    <property type="term" value="F:lipoic acid binding"/>
    <property type="evidence" value="ECO:0007669"/>
    <property type="project" value="TreeGrafter"/>
</dbReference>
<dbReference type="FunFam" id="3.30.559.10:FF:000007">
    <property type="entry name" value="Dihydrolipoamide acetyltransferase component of pyruvate dehydrogenase complex"/>
    <property type="match status" value="1"/>
</dbReference>
<reference evidence="10 11" key="1">
    <citation type="submission" date="2018-01" db="EMBL/GenBank/DDBJ databases">
        <title>Draft genome sequence of Jishengella sp. NA12.</title>
        <authorList>
            <person name="Sahin N."/>
            <person name="Ay H."/>
            <person name="Saygin H."/>
        </authorList>
    </citation>
    <scope>NUCLEOTIDE SEQUENCE [LARGE SCALE GENOMIC DNA]</scope>
    <source>
        <strain evidence="10 11">NA12</strain>
    </source>
</reference>
<dbReference type="SUPFAM" id="SSF47005">
    <property type="entry name" value="Peripheral subunit-binding domain of 2-oxo acid dehydrogenase complex"/>
    <property type="match status" value="1"/>
</dbReference>
<feature type="region of interest" description="Disordered" evidence="7">
    <location>
        <begin position="109"/>
        <end position="158"/>
    </location>
</feature>
<dbReference type="PANTHER" id="PTHR43178:SF5">
    <property type="entry name" value="LIPOAMIDE ACYLTRANSFERASE COMPONENT OF BRANCHED-CHAIN ALPHA-KETO ACID DEHYDROGENASE COMPLEX, MITOCHONDRIAL"/>
    <property type="match status" value="1"/>
</dbReference>
<dbReference type="SUPFAM" id="SSF52777">
    <property type="entry name" value="CoA-dependent acyltransferases"/>
    <property type="match status" value="1"/>
</dbReference>
<dbReference type="Pfam" id="PF02817">
    <property type="entry name" value="E3_binding"/>
    <property type="match status" value="1"/>
</dbReference>
<dbReference type="AlphaFoldDB" id="A0A2W2G3G2"/>
<dbReference type="Gene3D" id="3.30.559.10">
    <property type="entry name" value="Chloramphenicol acetyltransferase-like domain"/>
    <property type="match status" value="1"/>
</dbReference>
<evidence type="ECO:0000256" key="5">
    <source>
        <dbReference type="ARBA" id="ARBA00023315"/>
    </source>
</evidence>
<comment type="cofactor">
    <cofactor evidence="1 6">
        <name>(R)-lipoate</name>
        <dbReference type="ChEBI" id="CHEBI:83088"/>
    </cofactor>
</comment>
<feature type="domain" description="Lipoyl-binding" evidence="8">
    <location>
        <begin position="3"/>
        <end position="78"/>
    </location>
</feature>
<dbReference type="InterPro" id="IPR050743">
    <property type="entry name" value="2-oxoacid_DH_E2_comp"/>
</dbReference>
<dbReference type="SUPFAM" id="SSF51230">
    <property type="entry name" value="Single hybrid motif"/>
    <property type="match status" value="1"/>
</dbReference>
<evidence type="ECO:0000256" key="4">
    <source>
        <dbReference type="ARBA" id="ARBA00022823"/>
    </source>
</evidence>
<keyword evidence="4 6" id="KW-0450">Lipoyl</keyword>
<dbReference type="InterPro" id="IPR004167">
    <property type="entry name" value="PSBD"/>
</dbReference>
<dbReference type="InterPro" id="IPR003016">
    <property type="entry name" value="2-oxoA_DH_lipoyl-BS"/>
</dbReference>
<dbReference type="Pfam" id="PF00198">
    <property type="entry name" value="2-oxoacid_dh"/>
    <property type="match status" value="1"/>
</dbReference>
<evidence type="ECO:0000259" key="8">
    <source>
        <dbReference type="PROSITE" id="PS50968"/>
    </source>
</evidence>
<name>A0A2W2G3G2_9ACTN</name>
<comment type="caution">
    <text evidence="10">The sequence shown here is derived from an EMBL/GenBank/DDBJ whole genome shotgun (WGS) entry which is preliminary data.</text>
</comment>
<feature type="domain" description="Peripheral subunit-binding (PSBD)" evidence="9">
    <location>
        <begin position="176"/>
        <end position="213"/>
    </location>
</feature>
<keyword evidence="5 6" id="KW-0012">Acyltransferase</keyword>
<dbReference type="InterPro" id="IPR036625">
    <property type="entry name" value="E3-bd_dom_sf"/>
</dbReference>
<keyword evidence="3 6" id="KW-0808">Transferase</keyword>
<sequence>MSERVFLLPDLGEGLTEAEIVQWRVAVGDIVTVDQTVVEVETAKAVVDVPCPYAGRVVALHGAEGEARPVGQPLITVAEPVADGAGAGATEPAGHAVYREEERAGSGNVLIGYGTGHGGSRRRRRSRLAPAAHAPGATAPAAGAAHAGPVSRPAASPAPVLAAPVPDTAPAVPALVISPIVRRLAREHGVDLSTLRGSGPGGVVRRADVEAAAGALADAARAGTAGSAARLAVVPDLPAASPAQPAGQVGLAQDVVIPLTGIRKAIADKLSRSRREIPEVTIWVDADATALLETRAAINAAHPDRPVSILALLARICLSGLRRYPQLNARVDTEGQRIIQSAGVHLGIAAQTDRGLVVPVLRDADRLTTAELAAELAATTAAARAGELPPARLTGGSFTLNNYGVFGVDGSTPIINHPEAALLGVGRIVDKPWVVDGQLAVRKVTQLSLTFDHRVCDGGVAGGFLRHVADCVEQPALLIAAV</sequence>
<dbReference type="EC" id="2.3.1.-" evidence="6"/>
<evidence type="ECO:0000259" key="9">
    <source>
        <dbReference type="PROSITE" id="PS51826"/>
    </source>
</evidence>
<dbReference type="Gene3D" id="4.10.320.10">
    <property type="entry name" value="E3-binding domain"/>
    <property type="match status" value="1"/>
</dbReference>
<evidence type="ECO:0000256" key="2">
    <source>
        <dbReference type="ARBA" id="ARBA00007317"/>
    </source>
</evidence>
<comment type="similarity">
    <text evidence="2 6">Belongs to the 2-oxoacid dehydrogenase family.</text>
</comment>
<evidence type="ECO:0000256" key="6">
    <source>
        <dbReference type="RuleBase" id="RU003423"/>
    </source>
</evidence>
<dbReference type="InterPro" id="IPR023213">
    <property type="entry name" value="CAT-like_dom_sf"/>
</dbReference>
<dbReference type="RefSeq" id="WP_111213043.1">
    <property type="nucleotide sequence ID" value="NZ_POTY01000030.1"/>
</dbReference>
<dbReference type="PROSITE" id="PS51826">
    <property type="entry name" value="PSBD"/>
    <property type="match status" value="1"/>
</dbReference>
<dbReference type="GO" id="GO:0005737">
    <property type="term" value="C:cytoplasm"/>
    <property type="evidence" value="ECO:0007669"/>
    <property type="project" value="TreeGrafter"/>
</dbReference>
<dbReference type="InterPro" id="IPR000089">
    <property type="entry name" value="Biotin_lipoyl"/>
</dbReference>
<dbReference type="PANTHER" id="PTHR43178">
    <property type="entry name" value="DIHYDROLIPOAMIDE ACETYLTRANSFERASE COMPONENT OF PYRUVATE DEHYDROGENASE COMPLEX"/>
    <property type="match status" value="1"/>
</dbReference>
<dbReference type="Gene3D" id="2.40.50.100">
    <property type="match status" value="1"/>
</dbReference>
<evidence type="ECO:0000256" key="3">
    <source>
        <dbReference type="ARBA" id="ARBA00022679"/>
    </source>
</evidence>
<dbReference type="PROSITE" id="PS50968">
    <property type="entry name" value="BIOTINYL_LIPOYL"/>
    <property type="match status" value="1"/>
</dbReference>
<dbReference type="InterPro" id="IPR001078">
    <property type="entry name" value="2-oxoacid_DH_actylTfrase"/>
</dbReference>